<name>S7QFX5_GLOTA</name>
<dbReference type="CDD" id="cd00171">
    <property type="entry name" value="Sec7"/>
    <property type="match status" value="1"/>
</dbReference>
<proteinExistence type="predicted"/>
<dbReference type="PANTHER" id="PTHR10663:SF388">
    <property type="entry name" value="GOLGI-SPECIFIC BREFELDIN A-RESISTANCE GUANINE NUCLEOTIDE EXCHANGE FACTOR 1"/>
    <property type="match status" value="1"/>
</dbReference>
<dbReference type="SMART" id="SM00222">
    <property type="entry name" value="Sec7"/>
    <property type="match status" value="1"/>
</dbReference>
<dbReference type="GO" id="GO:0016192">
    <property type="term" value="P:vesicle-mediated transport"/>
    <property type="evidence" value="ECO:0007669"/>
    <property type="project" value="UniProtKB-ARBA"/>
</dbReference>
<dbReference type="InterPro" id="IPR032691">
    <property type="entry name" value="Mon2/Sec7/BIG1-like_HUS"/>
</dbReference>
<dbReference type="InterPro" id="IPR000904">
    <property type="entry name" value="Sec7_dom"/>
</dbReference>
<dbReference type="SUPFAM" id="SSF48371">
    <property type="entry name" value="ARM repeat"/>
    <property type="match status" value="1"/>
</dbReference>
<dbReference type="InterPro" id="IPR056604">
    <property type="entry name" value="GBF1-like_TPR"/>
</dbReference>
<feature type="region of interest" description="Disordered" evidence="1">
    <location>
        <begin position="1484"/>
        <end position="1510"/>
    </location>
</feature>
<dbReference type="InterPro" id="IPR023394">
    <property type="entry name" value="Sec7_C_sf"/>
</dbReference>
<dbReference type="Gene3D" id="1.10.1000.11">
    <property type="entry name" value="Arf Nucleotide-binding Site Opener,domain 2"/>
    <property type="match status" value="1"/>
</dbReference>
<protein>
    <submittedName>
        <fullName evidence="3">Sec7-like domain is implicated in guanine nucleotide exchange function</fullName>
    </submittedName>
</protein>
<evidence type="ECO:0000259" key="2">
    <source>
        <dbReference type="PROSITE" id="PS50190"/>
    </source>
</evidence>
<dbReference type="EMBL" id="KB469298">
    <property type="protein sequence ID" value="EPQ58058.1"/>
    <property type="molecule type" value="Genomic_DNA"/>
</dbReference>
<feature type="region of interest" description="Disordered" evidence="1">
    <location>
        <begin position="414"/>
        <end position="465"/>
    </location>
</feature>
<dbReference type="Pfam" id="PF01369">
    <property type="entry name" value="Sec7"/>
    <property type="match status" value="1"/>
</dbReference>
<dbReference type="GO" id="GO:0032012">
    <property type="term" value="P:regulation of ARF protein signal transduction"/>
    <property type="evidence" value="ECO:0007669"/>
    <property type="project" value="InterPro"/>
</dbReference>
<gene>
    <name evidence="3" type="ORF">GLOTRDRAFT_136846</name>
</gene>
<dbReference type="InterPro" id="IPR035999">
    <property type="entry name" value="Sec7_dom_sf"/>
</dbReference>
<dbReference type="PANTHER" id="PTHR10663">
    <property type="entry name" value="GUANYL-NUCLEOTIDE EXCHANGE FACTOR"/>
    <property type="match status" value="1"/>
</dbReference>
<dbReference type="KEGG" id="gtr:GLOTRDRAFT_136846"/>
<feature type="compositionally biased region" description="Pro residues" evidence="1">
    <location>
        <begin position="1486"/>
        <end position="1499"/>
    </location>
</feature>
<dbReference type="Proteomes" id="UP000030669">
    <property type="component" value="Unassembled WGS sequence"/>
</dbReference>
<dbReference type="Gene3D" id="1.10.220.20">
    <property type="match status" value="1"/>
</dbReference>
<evidence type="ECO:0000313" key="3">
    <source>
        <dbReference type="EMBL" id="EPQ58058.1"/>
    </source>
</evidence>
<organism evidence="3 4">
    <name type="scientific">Gloeophyllum trabeum (strain ATCC 11539 / FP-39264 / Madison 617)</name>
    <name type="common">Brown rot fungus</name>
    <dbReference type="NCBI Taxonomy" id="670483"/>
    <lineage>
        <taxon>Eukaryota</taxon>
        <taxon>Fungi</taxon>
        <taxon>Dikarya</taxon>
        <taxon>Basidiomycota</taxon>
        <taxon>Agaricomycotina</taxon>
        <taxon>Agaricomycetes</taxon>
        <taxon>Gloeophyllales</taxon>
        <taxon>Gloeophyllaceae</taxon>
        <taxon>Gloeophyllum</taxon>
    </lineage>
</organism>
<evidence type="ECO:0000256" key="1">
    <source>
        <dbReference type="SAM" id="MobiDB-lite"/>
    </source>
</evidence>
<dbReference type="GO" id="GO:0005794">
    <property type="term" value="C:Golgi apparatus"/>
    <property type="evidence" value="ECO:0007669"/>
    <property type="project" value="UniProtKB-ARBA"/>
</dbReference>
<dbReference type="InterPro" id="IPR016024">
    <property type="entry name" value="ARM-type_fold"/>
</dbReference>
<evidence type="ECO:0000313" key="4">
    <source>
        <dbReference type="Proteomes" id="UP000030669"/>
    </source>
</evidence>
<dbReference type="eggNOG" id="KOG0928">
    <property type="taxonomic scope" value="Eukaryota"/>
</dbReference>
<accession>S7QFX5</accession>
<dbReference type="HOGENOM" id="CLU_001204_3_1_1"/>
<dbReference type="GO" id="GO:0005085">
    <property type="term" value="F:guanyl-nucleotide exchange factor activity"/>
    <property type="evidence" value="ECO:0007669"/>
    <property type="project" value="InterPro"/>
</dbReference>
<dbReference type="GeneID" id="19303638"/>
<dbReference type="PROSITE" id="PS50190">
    <property type="entry name" value="SEC7"/>
    <property type="match status" value="1"/>
</dbReference>
<sequence>MTMHSFSYSPSHGNISKKHVLEAEILSVTTAMRKNSRWASSANTLNSRESTLASTLGLRIPTTSAISTGLGRGSRERELMANFQELKREVRDVDDIESIHLSTVLGPFFAIIRSQLSTGPITSAALSALHNFFVCGLVSASSPGIDKVLTELSSTVAHCKFDASDSSGDEVVLLKILMVIQDCMCGDTDTLLGDVEICEMLETVLTTCCQMRLSETLRRSAEATMQQLTRVVFARLHNLNAVEEEAKVHATDDDELTMSVSTTLKPADDNVSVASANASDTAINTVPFGDNSTEATTYGLPSILELLRVLINILDPNDRLHTDSTRLTALGILNVALEISGPRICDFPSLSALILNDGCKYLFQLARSDNPSVLHLSLRTIATMFNTMRGKLKLQQELFLAFVMDRLAPPVATKSASALDPGSKRGSPHPGTPGLLSPHLGPVGSEGEPEKSSPMPPRPPVNPARGETRELMLEILCQIARHASFAVDLYTNYDCDLNCEDMYERLVDFLTKGVYVWYIQGAFEAPQQNSQYLCLDLLLAFVNHMANRAQGLSESWPPTFIARDELMQNKSRKKLVMTGAARFNTKPKTGIAFLEENGLIYADLSPTTTKAESLAKFLKSCTRLDKRLLGDFISRPENIDVLKAFISLFDFKDKPIVDAMRELLETFRLPGESQQIDRITETFAQIYFASKPAEIKSQDAVYVLAFSIIMLNTDLHNPQVRKRMTFEDYTRNLRGVNDGTDFSPEFIRNIYESIRKQEIVMPEEHTGQLGFEYAWKELLMRSRQSGDFLICNAADFDVEMFKSSWRSTVSAIAYAFINFENDYVMERAISGFRQCATLAGHFHLPDVFDYIVVSLSQATSLLSDSLPIQVPNYPTVDVDGQPVTVSSLSVKFGTNLKGQLAAVVLFNIVNGNGNALREGWTQIFEMFLNLFLHSLLPMRMLQMEDFLGGVSMIPLHGKQSPRPAPRSEGGLLSALSSYLMTPYGSNADSEIPDATDEDIENTLCTIDCITACRLDELYGQITHLDLEPLTAAVRALEALAHERTVARLKQEFEDVPSSPDHAGSSRGPDTLPYDPASVFLLETMVSIASQTPQHIEELWPILFEHISALLSAASQYSVLLIERAVVGLLRLCLLLADKPSLRDQIYVSIDLLAGLPPAVLGSVGEQVATGLDIILQKHTDIARSQTEWNLIFALLRKTPTHSEAARRSFDLVQRLATQVVTGDNFSGLVTILDEFASIASMFVEGQPRQGSRNPRAPTVNASNTPIIDRGRQAVGLLSDLSKQLPQLLQNAADTTQEWRRLCLPLLMSLGRQSTNASKEIRQIAIAQLQRITLGPHIIPSGQDQACVQEIFAQVLIPLLDELLKPEVTRRDPLGIYETRLRASTLLFKAFMQFELREGRSIAEVKVLWTSTLDVHERLLKGSGSDQTVEAVTESLKNVILVMNATDILVPPSTAEIEDEERKSLWNVTQEKIEALMPGFLAEVIPQPEPQVPPPDPPQVPAEGAASQEES</sequence>
<dbReference type="FunFam" id="1.10.1000.11:FF:000002">
    <property type="entry name" value="Cytohesin 1"/>
    <property type="match status" value="1"/>
</dbReference>
<dbReference type="Pfam" id="PF23325">
    <property type="entry name" value="TPR_28"/>
    <property type="match status" value="1"/>
</dbReference>
<dbReference type="RefSeq" id="XP_007863342.1">
    <property type="nucleotide sequence ID" value="XM_007865151.1"/>
</dbReference>
<keyword evidence="4" id="KW-1185">Reference proteome</keyword>
<dbReference type="OMA" id="CRDIRHH"/>
<dbReference type="STRING" id="670483.S7QFX5"/>
<feature type="region of interest" description="Disordered" evidence="1">
    <location>
        <begin position="1050"/>
        <end position="1070"/>
    </location>
</feature>
<feature type="domain" description="SEC7" evidence="2">
    <location>
        <begin position="565"/>
        <end position="757"/>
    </location>
</feature>
<dbReference type="OrthoDB" id="10258608at2759"/>
<reference evidence="3 4" key="1">
    <citation type="journal article" date="2012" name="Science">
        <title>The Paleozoic origin of enzymatic lignin decomposition reconstructed from 31 fungal genomes.</title>
        <authorList>
            <person name="Floudas D."/>
            <person name="Binder M."/>
            <person name="Riley R."/>
            <person name="Barry K."/>
            <person name="Blanchette R.A."/>
            <person name="Henrissat B."/>
            <person name="Martinez A.T."/>
            <person name="Otillar R."/>
            <person name="Spatafora J.W."/>
            <person name="Yadav J.S."/>
            <person name="Aerts A."/>
            <person name="Benoit I."/>
            <person name="Boyd A."/>
            <person name="Carlson A."/>
            <person name="Copeland A."/>
            <person name="Coutinho P.M."/>
            <person name="de Vries R.P."/>
            <person name="Ferreira P."/>
            <person name="Findley K."/>
            <person name="Foster B."/>
            <person name="Gaskell J."/>
            <person name="Glotzer D."/>
            <person name="Gorecki P."/>
            <person name="Heitman J."/>
            <person name="Hesse C."/>
            <person name="Hori C."/>
            <person name="Igarashi K."/>
            <person name="Jurgens J.A."/>
            <person name="Kallen N."/>
            <person name="Kersten P."/>
            <person name="Kohler A."/>
            <person name="Kuees U."/>
            <person name="Kumar T.K.A."/>
            <person name="Kuo A."/>
            <person name="LaButti K."/>
            <person name="Larrondo L.F."/>
            <person name="Lindquist E."/>
            <person name="Ling A."/>
            <person name="Lombard V."/>
            <person name="Lucas S."/>
            <person name="Lundell T."/>
            <person name="Martin R."/>
            <person name="McLaughlin D.J."/>
            <person name="Morgenstern I."/>
            <person name="Morin E."/>
            <person name="Murat C."/>
            <person name="Nagy L.G."/>
            <person name="Nolan M."/>
            <person name="Ohm R.A."/>
            <person name="Patyshakuliyeva A."/>
            <person name="Rokas A."/>
            <person name="Ruiz-Duenas F.J."/>
            <person name="Sabat G."/>
            <person name="Salamov A."/>
            <person name="Samejima M."/>
            <person name="Schmutz J."/>
            <person name="Slot J.C."/>
            <person name="St John F."/>
            <person name="Stenlid J."/>
            <person name="Sun H."/>
            <person name="Sun S."/>
            <person name="Syed K."/>
            <person name="Tsang A."/>
            <person name="Wiebenga A."/>
            <person name="Young D."/>
            <person name="Pisabarro A."/>
            <person name="Eastwood D.C."/>
            <person name="Martin F."/>
            <person name="Cullen D."/>
            <person name="Grigoriev I.V."/>
            <person name="Hibbett D.S."/>
        </authorList>
    </citation>
    <scope>NUCLEOTIDE SEQUENCE [LARGE SCALE GENOMIC DNA]</scope>
    <source>
        <strain evidence="3 4">ATCC 11539</strain>
    </source>
</reference>
<dbReference type="Pfam" id="PF12783">
    <property type="entry name" value="Sec7-like_HUS"/>
    <property type="match status" value="1"/>
</dbReference>
<dbReference type="SUPFAM" id="SSF48425">
    <property type="entry name" value="Sec7 domain"/>
    <property type="match status" value="1"/>
</dbReference>